<dbReference type="EMBL" id="JALQCY010000005">
    <property type="protein sequence ID" value="MCK9795351.1"/>
    <property type="molecule type" value="Genomic_DNA"/>
</dbReference>
<accession>A0ABT0J797</accession>
<dbReference type="InterPro" id="IPR019251">
    <property type="entry name" value="DUF2231_TM"/>
</dbReference>
<evidence type="ECO:0000313" key="4">
    <source>
        <dbReference type="Proteomes" id="UP001651050"/>
    </source>
</evidence>
<organism evidence="3 4">
    <name type="scientific">Isoptericola peretonis</name>
    <dbReference type="NCBI Taxonomy" id="2918523"/>
    <lineage>
        <taxon>Bacteria</taxon>
        <taxon>Bacillati</taxon>
        <taxon>Actinomycetota</taxon>
        <taxon>Actinomycetes</taxon>
        <taxon>Micrococcales</taxon>
        <taxon>Promicromonosporaceae</taxon>
        <taxon>Isoptericola</taxon>
    </lineage>
</organism>
<evidence type="ECO:0000256" key="1">
    <source>
        <dbReference type="SAM" id="MobiDB-lite"/>
    </source>
</evidence>
<name>A0ABT0J797_9MICO</name>
<dbReference type="Proteomes" id="UP001651050">
    <property type="component" value="Unassembled WGS sequence"/>
</dbReference>
<reference evidence="3 4" key="1">
    <citation type="submission" date="2022-02" db="EMBL/GenBank/DDBJ databases">
        <title>The car tank lid bacteriome: a reservoir of bacteria with potential in bioremediation of fuel.</title>
        <authorList>
            <person name="Vidal-Verdu A."/>
            <person name="Gomez-Martinez D."/>
            <person name="Latorre-Perez A."/>
            <person name="Pereto J."/>
            <person name="Porcar M."/>
        </authorList>
    </citation>
    <scope>NUCLEOTIDE SEQUENCE [LARGE SCALE GENOMIC DNA]</scope>
    <source>
        <strain evidence="3 4">4D.3</strain>
    </source>
</reference>
<feature type="domain" description="DUF2231" evidence="2">
    <location>
        <begin position="71"/>
        <end position="190"/>
    </location>
</feature>
<keyword evidence="4" id="KW-1185">Reference proteome</keyword>
<protein>
    <recommendedName>
        <fullName evidence="2">DUF2231 domain-containing protein</fullName>
    </recommendedName>
</protein>
<evidence type="ECO:0000259" key="2">
    <source>
        <dbReference type="Pfam" id="PF09990"/>
    </source>
</evidence>
<dbReference type="RefSeq" id="WP_416345201.1">
    <property type="nucleotide sequence ID" value="NZ_JALQCY010000005.1"/>
</dbReference>
<proteinExistence type="predicted"/>
<gene>
    <name evidence="3" type="ORF">M1843_16500</name>
</gene>
<comment type="caution">
    <text evidence="3">The sequence shown here is derived from an EMBL/GenBank/DDBJ whole genome shotgun (WGS) entry which is preliminary data.</text>
</comment>
<sequence>MPAVPADPGTAAATASRAGRRRPDRPLPRIADAIEQAPGLDQAAALFDRVSRTVVPRAGALRDELRGRSLGHPVHSILTDLPIGLWTAALALDVTRPSGHAAASRRLVALGLLAVPPTVLTGLTDFRALTSKQPRRVASAHAAFNTAGTLLALASWQARRSGRSGLGTVLSVAGMGAVGAGGFLGGHLAQAMHEPRHVPGAE</sequence>
<dbReference type="Pfam" id="PF09990">
    <property type="entry name" value="DUF2231"/>
    <property type="match status" value="1"/>
</dbReference>
<evidence type="ECO:0000313" key="3">
    <source>
        <dbReference type="EMBL" id="MCK9795351.1"/>
    </source>
</evidence>
<feature type="compositionally biased region" description="Low complexity" evidence="1">
    <location>
        <begin position="1"/>
        <end position="17"/>
    </location>
</feature>
<feature type="region of interest" description="Disordered" evidence="1">
    <location>
        <begin position="1"/>
        <end position="25"/>
    </location>
</feature>